<dbReference type="PANTHER" id="PTHR46112:SF2">
    <property type="entry name" value="XAA-PRO AMINOPEPTIDASE P-RELATED"/>
    <property type="match status" value="1"/>
</dbReference>
<evidence type="ECO:0000259" key="1">
    <source>
        <dbReference type="Pfam" id="PF00557"/>
    </source>
</evidence>
<keyword evidence="3" id="KW-1185">Reference proteome</keyword>
<dbReference type="SUPFAM" id="SSF55920">
    <property type="entry name" value="Creatinase/aminopeptidase"/>
    <property type="match status" value="1"/>
</dbReference>
<dbReference type="InterPro" id="IPR000994">
    <property type="entry name" value="Pept_M24"/>
</dbReference>
<reference evidence="2 3" key="1">
    <citation type="submission" date="2020-08" db="EMBL/GenBank/DDBJ databases">
        <title>Novel species isolated from subtropical streams in China.</title>
        <authorList>
            <person name="Lu H."/>
        </authorList>
    </citation>
    <scope>NUCLEOTIDE SEQUENCE [LARGE SCALE GENOMIC DNA]</scope>
    <source>
        <strain evidence="2 3">FT31W</strain>
    </source>
</reference>
<comment type="caution">
    <text evidence="2">The sequence shown here is derived from an EMBL/GenBank/DDBJ whole genome shotgun (WGS) entry which is preliminary data.</text>
</comment>
<dbReference type="EMBL" id="JACOGC010000006">
    <property type="protein sequence ID" value="MBC3886295.1"/>
    <property type="molecule type" value="Genomic_DNA"/>
</dbReference>
<dbReference type="InterPro" id="IPR036005">
    <property type="entry name" value="Creatinase/aminopeptidase-like"/>
</dbReference>
<dbReference type="Proteomes" id="UP000613113">
    <property type="component" value="Unassembled WGS sequence"/>
</dbReference>
<feature type="domain" description="Peptidase M24" evidence="1">
    <location>
        <begin position="9"/>
        <end position="223"/>
    </location>
</feature>
<proteinExistence type="predicted"/>
<sequence length="234" mass="26516">MPTEPEITQHRKVQIAARAVLSQITTMITADDTEKSIADKAHHLLKAQGYPDTWYYTCPALVLLGSRSCVSISGKDYQPHDECVGHSNLVTIDLSPTLGPYWGDCARSFPIENGRVTSNPKQLEFQNGLNFLDQMHLQMQKLVKPHTTFGQLFDWANMRIRQSGFVNLDYRNNVGHSIAADSDQRQFIESTNSAPLGNAPFFSFEPFVRLKGGKWGFKREEIFYFDETGVLREL</sequence>
<dbReference type="GO" id="GO:0004177">
    <property type="term" value="F:aminopeptidase activity"/>
    <property type="evidence" value="ECO:0007669"/>
    <property type="project" value="UniProtKB-KW"/>
</dbReference>
<dbReference type="PANTHER" id="PTHR46112">
    <property type="entry name" value="AMINOPEPTIDASE"/>
    <property type="match status" value="1"/>
</dbReference>
<evidence type="ECO:0000313" key="3">
    <source>
        <dbReference type="Proteomes" id="UP000613113"/>
    </source>
</evidence>
<organism evidence="2 3">
    <name type="scientific">Undibacterium griseum</name>
    <dbReference type="NCBI Taxonomy" id="2762295"/>
    <lineage>
        <taxon>Bacteria</taxon>
        <taxon>Pseudomonadati</taxon>
        <taxon>Pseudomonadota</taxon>
        <taxon>Betaproteobacteria</taxon>
        <taxon>Burkholderiales</taxon>
        <taxon>Oxalobacteraceae</taxon>
        <taxon>Undibacterium</taxon>
    </lineage>
</organism>
<protein>
    <submittedName>
        <fullName evidence="2">Aminopeptidase P family protein</fullName>
    </submittedName>
</protein>
<accession>A0ABR6YQX2</accession>
<evidence type="ECO:0000313" key="2">
    <source>
        <dbReference type="EMBL" id="MBC3886295.1"/>
    </source>
</evidence>
<name>A0ABR6YQX2_9BURK</name>
<keyword evidence="2" id="KW-0031">Aminopeptidase</keyword>
<dbReference type="Gene3D" id="3.90.230.10">
    <property type="entry name" value="Creatinase/methionine aminopeptidase superfamily"/>
    <property type="match status" value="1"/>
</dbReference>
<gene>
    <name evidence="2" type="ORF">H8K27_14260</name>
</gene>
<dbReference type="InterPro" id="IPR050659">
    <property type="entry name" value="Peptidase_M24B"/>
</dbReference>
<keyword evidence="2" id="KW-0645">Protease</keyword>
<dbReference type="Pfam" id="PF00557">
    <property type="entry name" value="Peptidase_M24"/>
    <property type="match status" value="1"/>
</dbReference>
<dbReference type="RefSeq" id="WP_186863853.1">
    <property type="nucleotide sequence ID" value="NZ_JACOGC010000006.1"/>
</dbReference>
<keyword evidence="2" id="KW-0378">Hydrolase</keyword>